<feature type="region of interest" description="Disordered" evidence="1">
    <location>
        <begin position="78"/>
        <end position="98"/>
    </location>
</feature>
<feature type="compositionally biased region" description="Low complexity" evidence="1">
    <location>
        <begin position="80"/>
        <end position="98"/>
    </location>
</feature>
<comment type="caution">
    <text evidence="2">The sequence shown here is derived from an EMBL/GenBank/DDBJ whole genome shotgun (WGS) entry which is preliminary data.</text>
</comment>
<feature type="compositionally biased region" description="Polar residues" evidence="1">
    <location>
        <begin position="150"/>
        <end position="165"/>
    </location>
</feature>
<feature type="region of interest" description="Disordered" evidence="1">
    <location>
        <begin position="585"/>
        <end position="629"/>
    </location>
</feature>
<name>A0A8H5FIA5_9AGAR</name>
<gene>
    <name evidence="2" type="ORF">D9758_017168</name>
</gene>
<accession>A0A8H5FIA5</accession>
<dbReference type="AlphaFoldDB" id="A0A8H5FIA5"/>
<evidence type="ECO:0000313" key="3">
    <source>
        <dbReference type="Proteomes" id="UP000559256"/>
    </source>
</evidence>
<evidence type="ECO:0000313" key="2">
    <source>
        <dbReference type="EMBL" id="KAF5337438.1"/>
    </source>
</evidence>
<dbReference type="OrthoDB" id="3034442at2759"/>
<reference evidence="2 3" key="1">
    <citation type="journal article" date="2020" name="ISME J.">
        <title>Uncovering the hidden diversity of litter-decomposition mechanisms in mushroom-forming fungi.</title>
        <authorList>
            <person name="Floudas D."/>
            <person name="Bentzer J."/>
            <person name="Ahren D."/>
            <person name="Johansson T."/>
            <person name="Persson P."/>
            <person name="Tunlid A."/>
        </authorList>
    </citation>
    <scope>NUCLEOTIDE SEQUENCE [LARGE SCALE GENOMIC DNA]</scope>
    <source>
        <strain evidence="2 3">CBS 291.85</strain>
    </source>
</reference>
<feature type="compositionally biased region" description="Low complexity" evidence="1">
    <location>
        <begin position="585"/>
        <end position="603"/>
    </location>
</feature>
<keyword evidence="3" id="KW-1185">Reference proteome</keyword>
<dbReference type="EMBL" id="JAACJM010000219">
    <property type="protein sequence ID" value="KAF5337438.1"/>
    <property type="molecule type" value="Genomic_DNA"/>
</dbReference>
<evidence type="ECO:0000256" key="1">
    <source>
        <dbReference type="SAM" id="MobiDB-lite"/>
    </source>
</evidence>
<proteinExistence type="predicted"/>
<protein>
    <submittedName>
        <fullName evidence="2">Uncharacterized protein</fullName>
    </submittedName>
</protein>
<organism evidence="2 3">
    <name type="scientific">Tetrapyrgos nigripes</name>
    <dbReference type="NCBI Taxonomy" id="182062"/>
    <lineage>
        <taxon>Eukaryota</taxon>
        <taxon>Fungi</taxon>
        <taxon>Dikarya</taxon>
        <taxon>Basidiomycota</taxon>
        <taxon>Agaricomycotina</taxon>
        <taxon>Agaricomycetes</taxon>
        <taxon>Agaricomycetidae</taxon>
        <taxon>Agaricales</taxon>
        <taxon>Marasmiineae</taxon>
        <taxon>Marasmiaceae</taxon>
        <taxon>Tetrapyrgos</taxon>
    </lineage>
</organism>
<sequence>MCYAGQCQTCRRLNELSRLPIIWIEACHSQILSKGYPFPRCSLQELPQERLETLTRRAYRLAQRWLNQYHNVNLDSGRKPSLSSFSSSSSTSPSSLFPNKECKFSVSPSAPIADVRFIEGFEERFLLTVSKGIWSVITIWDVAEALESLSGQGSRNGDSKSTATSYRERRPTTPRKCCEWSPKGGLFTGLTLNSDLESEAKLAVSVAFESGQQIQLMNLSTDGQLSPICSIDVAMKPMTLEGDFIAMSDDLAQTTIYNWKTGDYAILKHLQDQEGVWKQDHCIQVVFAHQSILVVRARSVHLFPQPVLRPASVNAPVYLPIARHTFGWIDGVSVVPPSRIRPEVKAMGTTFPATGGYGGGLEPRHDFDDGYSESASRDSFDLPPPLTLLVRLQSDNPWTADEHSLDLYALMPSADAAVKSISRYDESNESQVRVLNRSHTHQPPPSVLATTPTLTVDADTVIPTLSDASATLSSSSSPPLTIPPPPTPYLFPPILTSRILSIRGSLRCTDVVLGPCRTAVWIRPHDRSLGGLIDDSLNGLTMMGMGGLMGVGSSQNVDGGDSFNNERSKEGLVCAVFPGPLCPSTSHGARMSSSSSSTGSTGSEDWIGGVSTMSVNGGDGEKGERDSDGGVRMMWMNELNNWTTLDYYEAMGRIALGSGDGYVTVLEL</sequence>
<feature type="compositionally biased region" description="Basic and acidic residues" evidence="1">
    <location>
        <begin position="619"/>
        <end position="629"/>
    </location>
</feature>
<dbReference type="Proteomes" id="UP000559256">
    <property type="component" value="Unassembled WGS sequence"/>
</dbReference>
<feature type="region of interest" description="Disordered" evidence="1">
    <location>
        <begin position="150"/>
        <end position="175"/>
    </location>
</feature>